<dbReference type="AlphaFoldDB" id="Q0CQZ7"/>
<evidence type="ECO:0000259" key="2">
    <source>
        <dbReference type="SMART" id="SM01017"/>
    </source>
</evidence>
<dbReference type="RefSeq" id="XP_001213065.1">
    <property type="nucleotide sequence ID" value="XM_001213065.1"/>
</dbReference>
<dbReference type="SMART" id="SM01017">
    <property type="entry name" value="Arrestin_C"/>
    <property type="match status" value="1"/>
</dbReference>
<dbReference type="eggNOG" id="KOG3780">
    <property type="taxonomic scope" value="Eukaryota"/>
</dbReference>
<dbReference type="GO" id="GO:0031625">
    <property type="term" value="F:ubiquitin protein ligase binding"/>
    <property type="evidence" value="ECO:0007669"/>
    <property type="project" value="TreeGrafter"/>
</dbReference>
<dbReference type="Pfam" id="PF02752">
    <property type="entry name" value="Arrestin_C"/>
    <property type="match status" value="1"/>
</dbReference>
<evidence type="ECO:0000256" key="1">
    <source>
        <dbReference type="ARBA" id="ARBA00005298"/>
    </source>
</evidence>
<reference evidence="4" key="1">
    <citation type="submission" date="2005-09" db="EMBL/GenBank/DDBJ databases">
        <title>Annotation of the Aspergillus terreus NIH2624 genome.</title>
        <authorList>
            <person name="Birren B.W."/>
            <person name="Lander E.S."/>
            <person name="Galagan J.E."/>
            <person name="Nusbaum C."/>
            <person name="Devon K."/>
            <person name="Henn M."/>
            <person name="Ma L.-J."/>
            <person name="Jaffe D.B."/>
            <person name="Butler J."/>
            <person name="Alvarez P."/>
            <person name="Gnerre S."/>
            <person name="Grabherr M."/>
            <person name="Kleber M."/>
            <person name="Mauceli E.W."/>
            <person name="Brockman W."/>
            <person name="Rounsley S."/>
            <person name="Young S.K."/>
            <person name="LaButti K."/>
            <person name="Pushparaj V."/>
            <person name="DeCaprio D."/>
            <person name="Crawford M."/>
            <person name="Koehrsen M."/>
            <person name="Engels R."/>
            <person name="Montgomery P."/>
            <person name="Pearson M."/>
            <person name="Howarth C."/>
            <person name="Larson L."/>
            <person name="Luoma S."/>
            <person name="White J."/>
            <person name="Alvarado L."/>
            <person name="Kodira C.D."/>
            <person name="Zeng Q."/>
            <person name="Oleary S."/>
            <person name="Yandava C."/>
            <person name="Denning D.W."/>
            <person name="Nierman W.C."/>
            <person name="Milne T."/>
            <person name="Madden K."/>
        </authorList>
    </citation>
    <scope>NUCLEOTIDE SEQUENCE [LARGE SCALE GENOMIC DNA]</scope>
    <source>
        <strain evidence="4">NIH 2624 / FGSC A1156</strain>
    </source>
</reference>
<dbReference type="OMA" id="VECWFAP"/>
<dbReference type="PANTHER" id="PTHR11188">
    <property type="entry name" value="ARRESTIN DOMAIN CONTAINING PROTEIN"/>
    <property type="match status" value="1"/>
</dbReference>
<name>Q0CQZ7_ASPTN</name>
<dbReference type="GO" id="GO:0005829">
    <property type="term" value="C:cytosol"/>
    <property type="evidence" value="ECO:0007669"/>
    <property type="project" value="TreeGrafter"/>
</dbReference>
<dbReference type="OrthoDB" id="2333384at2759"/>
<dbReference type="EMBL" id="CH476598">
    <property type="protein sequence ID" value="EAU35689.1"/>
    <property type="molecule type" value="Genomic_DNA"/>
</dbReference>
<dbReference type="VEuPathDB" id="FungiDB:ATEG_03887"/>
<accession>Q0CQZ7</accession>
<dbReference type="HOGENOM" id="CLU_066688_0_0_1"/>
<protein>
    <recommendedName>
        <fullName evidence="2">Arrestin C-terminal-like domain-containing protein</fullName>
    </recommendedName>
</protein>
<proteinExistence type="inferred from homology"/>
<evidence type="ECO:0000313" key="3">
    <source>
        <dbReference type="EMBL" id="EAU35689.1"/>
    </source>
</evidence>
<organism evidence="3 4">
    <name type="scientific">Aspergillus terreus (strain NIH 2624 / FGSC A1156)</name>
    <dbReference type="NCBI Taxonomy" id="341663"/>
    <lineage>
        <taxon>Eukaryota</taxon>
        <taxon>Fungi</taxon>
        <taxon>Dikarya</taxon>
        <taxon>Ascomycota</taxon>
        <taxon>Pezizomycotina</taxon>
        <taxon>Eurotiomycetes</taxon>
        <taxon>Eurotiomycetidae</taxon>
        <taxon>Eurotiales</taxon>
        <taxon>Aspergillaceae</taxon>
        <taxon>Aspergillus</taxon>
        <taxon>Aspergillus subgen. Circumdati</taxon>
    </lineage>
</organism>
<sequence length="355" mass="40300">MHMSDYYRPCEESVIFNTYHEEITFERKQALASSKKLSSFSLPAGDYQLPFEITLDGHLFETIVGPRHQYHSYELYGIIERRLSRDIVVSHPVRIYNPVVIEMDDIWLSTPRSIEKQWDNKVHYRISIPETNIPFGSTFPVQFFLAPLSKDLRLGAVTIQVVEKHELKIRASAAYSVQYNVHFLTSTREHLVLSERYDSSDDYATREGAFEIEWTAEKQVCLPGTLDTVTQQVKTPNINIYHVLAFTIELRGASGGLSTIKGTIPINIVMSPLVIGENGTVHGLDLGKPQYDPSFPPPLYEDHKTDLLLLDRYFDPAACSEGSINIPRGVGHIYDETRCEFAPSYETIMGGFMAS</sequence>
<gene>
    <name evidence="3" type="ORF">ATEG_03887</name>
</gene>
<dbReference type="GO" id="GO:0070086">
    <property type="term" value="P:ubiquitin-dependent endocytosis"/>
    <property type="evidence" value="ECO:0007669"/>
    <property type="project" value="TreeGrafter"/>
</dbReference>
<dbReference type="GO" id="GO:0030674">
    <property type="term" value="F:protein-macromolecule adaptor activity"/>
    <property type="evidence" value="ECO:0007669"/>
    <property type="project" value="TreeGrafter"/>
</dbReference>
<dbReference type="InterPro" id="IPR050357">
    <property type="entry name" value="Arrestin_domain-protein"/>
</dbReference>
<dbReference type="InterPro" id="IPR011022">
    <property type="entry name" value="Arrestin_C-like"/>
</dbReference>
<feature type="domain" description="Arrestin C-terminal-like" evidence="2">
    <location>
        <begin position="118"/>
        <end position="273"/>
    </location>
</feature>
<dbReference type="Proteomes" id="UP000007963">
    <property type="component" value="Unassembled WGS sequence"/>
</dbReference>
<dbReference type="GO" id="GO:0005886">
    <property type="term" value="C:plasma membrane"/>
    <property type="evidence" value="ECO:0007669"/>
    <property type="project" value="TreeGrafter"/>
</dbReference>
<evidence type="ECO:0000313" key="4">
    <source>
        <dbReference type="Proteomes" id="UP000007963"/>
    </source>
</evidence>
<dbReference type="STRING" id="341663.Q0CQZ7"/>
<dbReference type="InterPro" id="IPR014752">
    <property type="entry name" value="Arrestin-like_C"/>
</dbReference>
<dbReference type="PANTHER" id="PTHR11188:SF17">
    <property type="entry name" value="FI21816P1"/>
    <property type="match status" value="1"/>
</dbReference>
<dbReference type="Gene3D" id="2.60.40.640">
    <property type="match status" value="1"/>
</dbReference>
<comment type="similarity">
    <text evidence="1">Belongs to the arrestin family.</text>
</comment>
<dbReference type="GeneID" id="4318160"/>